<dbReference type="SUPFAM" id="SSF52096">
    <property type="entry name" value="ClpP/crotonase"/>
    <property type="match status" value="1"/>
</dbReference>
<keyword evidence="5" id="KW-1185">Reference proteome</keyword>
<dbReference type="Pfam" id="PF03572">
    <property type="entry name" value="Peptidase_S41"/>
    <property type="match status" value="1"/>
</dbReference>
<name>A0ABW7FX43_9BURK</name>
<reference evidence="4 5" key="1">
    <citation type="submission" date="2024-08" db="EMBL/GenBank/DDBJ databases">
        <authorList>
            <person name="Lu H."/>
        </authorList>
    </citation>
    <scope>NUCLEOTIDE SEQUENCE [LARGE SCALE GENOMIC DNA]</scope>
    <source>
        <strain evidence="4 5">BYS180W</strain>
    </source>
</reference>
<dbReference type="Gene3D" id="3.90.226.10">
    <property type="entry name" value="2-enoyl-CoA Hydratase, Chain A, domain 1"/>
    <property type="match status" value="1"/>
</dbReference>
<sequence length="378" mass="41147">MNGLRLSLSLVLLLNSASAWCEEAAHATAAGTPPLALNCRGDLDFTADYLLANDAGIQGAGWKTYPASVLAVLDKERQAAKDVQSPSACEALIERFMASIRSGHLWARAKSSLTPPQESSQSTPKPEGVTTQRLSARTSLITVPAFWEEDRQQLLKAIEKNHDGVRDAENLILDLRKNGGGFDSAFDPLLRLLGPATYHYEQPDIFASPANVSAWQAIRPHLPNQETVKWVDALIERMKSSPGGWVPMADKPVVVHKIDTSEALGNPKRVVILIDRDCASSGEQFVLTARQNPRVTLMGRNTHGALDASNVRMVMSPSGQIEISYATTFIRRQQGKQVDMIGIPPDVRLPASDNAAAWAQEVDLALKYLEGTSARPQP</sequence>
<evidence type="ECO:0000313" key="4">
    <source>
        <dbReference type="EMBL" id="MFG6448882.1"/>
    </source>
</evidence>
<dbReference type="Proteomes" id="UP001606099">
    <property type="component" value="Unassembled WGS sequence"/>
</dbReference>
<comment type="caution">
    <text evidence="4">The sequence shown here is derived from an EMBL/GenBank/DDBJ whole genome shotgun (WGS) entry which is preliminary data.</text>
</comment>
<accession>A0ABW7FX43</accession>
<proteinExistence type="predicted"/>
<dbReference type="RefSeq" id="WP_394461542.1">
    <property type="nucleotide sequence ID" value="NZ_JBIGHZ010000004.1"/>
</dbReference>
<dbReference type="InterPro" id="IPR029045">
    <property type="entry name" value="ClpP/crotonase-like_dom_sf"/>
</dbReference>
<dbReference type="InterPro" id="IPR005151">
    <property type="entry name" value="Tail-specific_protease"/>
</dbReference>
<dbReference type="SMART" id="SM00245">
    <property type="entry name" value="TSPc"/>
    <property type="match status" value="1"/>
</dbReference>
<feature type="chain" id="PRO_5046480967" evidence="2">
    <location>
        <begin position="22"/>
        <end position="378"/>
    </location>
</feature>
<evidence type="ECO:0000259" key="3">
    <source>
        <dbReference type="SMART" id="SM00245"/>
    </source>
</evidence>
<evidence type="ECO:0000256" key="1">
    <source>
        <dbReference type="SAM" id="MobiDB-lite"/>
    </source>
</evidence>
<evidence type="ECO:0000313" key="5">
    <source>
        <dbReference type="Proteomes" id="UP001606099"/>
    </source>
</evidence>
<dbReference type="EMBL" id="JBIGHZ010000004">
    <property type="protein sequence ID" value="MFG6448882.1"/>
    <property type="molecule type" value="Genomic_DNA"/>
</dbReference>
<feature type="domain" description="Tail specific protease" evidence="3">
    <location>
        <begin position="168"/>
        <end position="350"/>
    </location>
</feature>
<evidence type="ECO:0000256" key="2">
    <source>
        <dbReference type="SAM" id="SignalP"/>
    </source>
</evidence>
<feature type="signal peptide" evidence="2">
    <location>
        <begin position="1"/>
        <end position="21"/>
    </location>
</feature>
<protein>
    <submittedName>
        <fullName evidence="4">S41 family peptidase</fullName>
    </submittedName>
</protein>
<gene>
    <name evidence="4" type="ORF">ACG0Z6_11620</name>
</gene>
<organism evidence="4 5">
    <name type="scientific">Roseateles rivi</name>
    <dbReference type="NCBI Taxonomy" id="3299028"/>
    <lineage>
        <taxon>Bacteria</taxon>
        <taxon>Pseudomonadati</taxon>
        <taxon>Pseudomonadota</taxon>
        <taxon>Betaproteobacteria</taxon>
        <taxon>Burkholderiales</taxon>
        <taxon>Sphaerotilaceae</taxon>
        <taxon>Roseateles</taxon>
    </lineage>
</organism>
<dbReference type="PANTHER" id="PTHR32060:SF30">
    <property type="entry name" value="CARBOXY-TERMINAL PROCESSING PROTEASE CTPA"/>
    <property type="match status" value="1"/>
</dbReference>
<dbReference type="PANTHER" id="PTHR32060">
    <property type="entry name" value="TAIL-SPECIFIC PROTEASE"/>
    <property type="match status" value="1"/>
</dbReference>
<feature type="region of interest" description="Disordered" evidence="1">
    <location>
        <begin position="111"/>
        <end position="132"/>
    </location>
</feature>
<keyword evidence="2" id="KW-0732">Signal</keyword>